<keyword evidence="1" id="KW-1133">Transmembrane helix</keyword>
<feature type="transmembrane region" description="Helical" evidence="1">
    <location>
        <begin position="169"/>
        <end position="186"/>
    </location>
</feature>
<comment type="caution">
    <text evidence="3">The sequence shown here is derived from an EMBL/GenBank/DDBJ whole genome shotgun (WGS) entry which is preliminary data.</text>
</comment>
<name>X1DY71_9ZZZZ</name>
<feature type="transmembrane region" description="Helical" evidence="1">
    <location>
        <begin position="21"/>
        <end position="42"/>
    </location>
</feature>
<evidence type="ECO:0000256" key="1">
    <source>
        <dbReference type="SAM" id="Phobius"/>
    </source>
</evidence>
<dbReference type="InterPro" id="IPR011701">
    <property type="entry name" value="MFS"/>
</dbReference>
<dbReference type="GO" id="GO:0022857">
    <property type="term" value="F:transmembrane transporter activity"/>
    <property type="evidence" value="ECO:0007669"/>
    <property type="project" value="InterPro"/>
</dbReference>
<proteinExistence type="predicted"/>
<organism evidence="3">
    <name type="scientific">marine sediment metagenome</name>
    <dbReference type="NCBI Taxonomy" id="412755"/>
    <lineage>
        <taxon>unclassified sequences</taxon>
        <taxon>metagenomes</taxon>
        <taxon>ecological metagenomes</taxon>
    </lineage>
</organism>
<gene>
    <name evidence="3" type="ORF">S01H4_51669</name>
</gene>
<feature type="transmembrane region" description="Helical" evidence="1">
    <location>
        <begin position="192"/>
        <end position="213"/>
    </location>
</feature>
<dbReference type="PROSITE" id="PS50850">
    <property type="entry name" value="MFS"/>
    <property type="match status" value="1"/>
</dbReference>
<evidence type="ECO:0000259" key="2">
    <source>
        <dbReference type="PROSITE" id="PS50850"/>
    </source>
</evidence>
<reference evidence="3" key="1">
    <citation type="journal article" date="2014" name="Front. Microbiol.">
        <title>High frequency of phylogenetically diverse reductive dehalogenase-homologous genes in deep subseafloor sedimentary metagenomes.</title>
        <authorList>
            <person name="Kawai M."/>
            <person name="Futagami T."/>
            <person name="Toyoda A."/>
            <person name="Takaki Y."/>
            <person name="Nishi S."/>
            <person name="Hori S."/>
            <person name="Arai W."/>
            <person name="Tsubouchi T."/>
            <person name="Morono Y."/>
            <person name="Uchiyama I."/>
            <person name="Ito T."/>
            <person name="Fujiyama A."/>
            <person name="Inagaki F."/>
            <person name="Takami H."/>
        </authorList>
    </citation>
    <scope>NUCLEOTIDE SEQUENCE</scope>
    <source>
        <strain evidence="3">Expedition CK06-06</strain>
    </source>
</reference>
<feature type="domain" description="Major facilitator superfamily (MFS) profile" evidence="2">
    <location>
        <begin position="1"/>
        <end position="220"/>
    </location>
</feature>
<dbReference type="InterPro" id="IPR036259">
    <property type="entry name" value="MFS_trans_sf"/>
</dbReference>
<protein>
    <recommendedName>
        <fullName evidence="2">Major facilitator superfamily (MFS) profile domain-containing protein</fullName>
    </recommendedName>
</protein>
<accession>X1DY71</accession>
<feature type="non-terminal residue" evidence="3">
    <location>
        <position position="220"/>
    </location>
</feature>
<dbReference type="Gene3D" id="1.20.1250.20">
    <property type="entry name" value="MFS general substrate transporter like domains"/>
    <property type="match status" value="1"/>
</dbReference>
<feature type="transmembrane region" description="Helical" evidence="1">
    <location>
        <begin position="121"/>
        <end position="138"/>
    </location>
</feature>
<feature type="transmembrane region" description="Helical" evidence="1">
    <location>
        <begin position="62"/>
        <end position="84"/>
    </location>
</feature>
<sequence>MMGRMSEENKHKPGRIQVRRIGRRNILSILFLGTAGQIAWSVENSWFNTFVFDRITTDPTPVAWMVAVSAITATITTIIMGIRSDRISGKWGRRKPFIVFGYILWGVITAIYPMVEWIQSIGSAIVIVIVIDAIMTFFGSTANDAAYNAWLTDIGHSSNRNRIQSINNMTVYVAAITSLVVAGVIIDIFGYFVFFYILGGVVTITGVIAMFLIESIPVEK</sequence>
<dbReference type="InterPro" id="IPR020846">
    <property type="entry name" value="MFS_dom"/>
</dbReference>
<keyword evidence="1" id="KW-0812">Transmembrane</keyword>
<keyword evidence="1" id="KW-0472">Membrane</keyword>
<feature type="transmembrane region" description="Helical" evidence="1">
    <location>
        <begin position="96"/>
        <end position="115"/>
    </location>
</feature>
<dbReference type="SUPFAM" id="SSF103473">
    <property type="entry name" value="MFS general substrate transporter"/>
    <property type="match status" value="1"/>
</dbReference>
<dbReference type="Pfam" id="PF07690">
    <property type="entry name" value="MFS_1"/>
    <property type="match status" value="1"/>
</dbReference>
<dbReference type="AlphaFoldDB" id="X1DY71"/>
<evidence type="ECO:0000313" key="3">
    <source>
        <dbReference type="EMBL" id="GAH01343.1"/>
    </source>
</evidence>
<dbReference type="EMBL" id="BART01029447">
    <property type="protein sequence ID" value="GAH01343.1"/>
    <property type="molecule type" value="Genomic_DNA"/>
</dbReference>